<dbReference type="SUPFAM" id="SSF54001">
    <property type="entry name" value="Cysteine proteinases"/>
    <property type="match status" value="1"/>
</dbReference>
<feature type="domain" description="Peptidase C1A papain C-terminal" evidence="2">
    <location>
        <begin position="1"/>
        <end position="125"/>
    </location>
</feature>
<proteinExistence type="inferred from homology"/>
<comment type="similarity">
    <text evidence="1">Belongs to the peptidase C1 family.</text>
</comment>
<dbReference type="PROSITE" id="PS00639">
    <property type="entry name" value="THIOL_PROTEASE_HIS"/>
    <property type="match status" value="1"/>
</dbReference>
<evidence type="ECO:0000256" key="1">
    <source>
        <dbReference type="ARBA" id="ARBA00008455"/>
    </source>
</evidence>
<dbReference type="CDD" id="cd02248">
    <property type="entry name" value="Peptidase_C1A"/>
    <property type="match status" value="1"/>
</dbReference>
<dbReference type="InterPro" id="IPR039417">
    <property type="entry name" value="Peptidase_C1A_papain-like"/>
</dbReference>
<dbReference type="EMBL" id="BMAO01024459">
    <property type="protein sequence ID" value="GFQ95489.1"/>
    <property type="molecule type" value="Genomic_DNA"/>
</dbReference>
<protein>
    <submittedName>
        <fullName evidence="3">Cathepsin L</fullName>
    </submittedName>
</protein>
<dbReference type="GO" id="GO:0008234">
    <property type="term" value="F:cysteine-type peptidase activity"/>
    <property type="evidence" value="ECO:0007669"/>
    <property type="project" value="InterPro"/>
</dbReference>
<accession>A0A8X6G6M5</accession>
<dbReference type="InterPro" id="IPR038765">
    <property type="entry name" value="Papain-like_cys_pep_sf"/>
</dbReference>
<evidence type="ECO:0000313" key="4">
    <source>
        <dbReference type="Proteomes" id="UP000887116"/>
    </source>
</evidence>
<comment type="caution">
    <text evidence="3">The sequence shown here is derived from an EMBL/GenBank/DDBJ whole genome shotgun (WGS) entry which is preliminary data.</text>
</comment>
<dbReference type="InterPro" id="IPR025660">
    <property type="entry name" value="Pept_his_AS"/>
</dbReference>
<gene>
    <name evidence="3" type="ORF">TNCT_130111</name>
</gene>
<dbReference type="PANTHER" id="PTHR12411">
    <property type="entry name" value="CYSTEINE PROTEASE FAMILY C1-RELATED"/>
    <property type="match status" value="1"/>
</dbReference>
<dbReference type="Pfam" id="PF00112">
    <property type="entry name" value="Peptidase_C1"/>
    <property type="match status" value="1"/>
</dbReference>
<dbReference type="InterPro" id="IPR013128">
    <property type="entry name" value="Peptidase_C1A"/>
</dbReference>
<dbReference type="Proteomes" id="UP000887116">
    <property type="component" value="Unassembled WGS sequence"/>
</dbReference>
<organism evidence="3 4">
    <name type="scientific">Trichonephila clavata</name>
    <name type="common">Joro spider</name>
    <name type="synonym">Nephila clavata</name>
    <dbReference type="NCBI Taxonomy" id="2740835"/>
    <lineage>
        <taxon>Eukaryota</taxon>
        <taxon>Metazoa</taxon>
        <taxon>Ecdysozoa</taxon>
        <taxon>Arthropoda</taxon>
        <taxon>Chelicerata</taxon>
        <taxon>Arachnida</taxon>
        <taxon>Araneae</taxon>
        <taxon>Araneomorphae</taxon>
        <taxon>Entelegynae</taxon>
        <taxon>Araneoidea</taxon>
        <taxon>Nephilidae</taxon>
        <taxon>Trichonephila</taxon>
    </lineage>
</organism>
<dbReference type="OrthoDB" id="6372601at2759"/>
<sequence>MDDAFDYIKLHGIDTEESYPYLAKLQFWCYFDKEKVGATLTGYVDIPSGNEKELFKAVATVGPVSVGINAGGYGFMHYGSGIYEVDECDPQKLNHGVLIVGYGSEDGKDYWIVKKQASNKITYPTEIISSSNLTLLFFPFNLLIIHPKTFGS</sequence>
<dbReference type="InterPro" id="IPR000668">
    <property type="entry name" value="Peptidase_C1A_C"/>
</dbReference>
<keyword evidence="4" id="KW-1185">Reference proteome</keyword>
<dbReference type="Gene3D" id="3.90.70.10">
    <property type="entry name" value="Cysteine proteinases"/>
    <property type="match status" value="1"/>
</dbReference>
<reference evidence="3" key="1">
    <citation type="submission" date="2020-07" db="EMBL/GenBank/DDBJ databases">
        <title>Multicomponent nature underlies the extraordinary mechanical properties of spider dragline silk.</title>
        <authorList>
            <person name="Kono N."/>
            <person name="Nakamura H."/>
            <person name="Mori M."/>
            <person name="Yoshida Y."/>
            <person name="Ohtoshi R."/>
            <person name="Malay A.D."/>
            <person name="Moran D.A.P."/>
            <person name="Tomita M."/>
            <person name="Numata K."/>
            <person name="Arakawa K."/>
        </authorList>
    </citation>
    <scope>NUCLEOTIDE SEQUENCE</scope>
</reference>
<dbReference type="AlphaFoldDB" id="A0A8X6G6M5"/>
<evidence type="ECO:0000313" key="3">
    <source>
        <dbReference type="EMBL" id="GFQ95489.1"/>
    </source>
</evidence>
<evidence type="ECO:0000259" key="2">
    <source>
        <dbReference type="SMART" id="SM00645"/>
    </source>
</evidence>
<dbReference type="SMART" id="SM00645">
    <property type="entry name" value="Pept_C1"/>
    <property type="match status" value="1"/>
</dbReference>
<dbReference type="GO" id="GO:0006508">
    <property type="term" value="P:proteolysis"/>
    <property type="evidence" value="ECO:0007669"/>
    <property type="project" value="InterPro"/>
</dbReference>
<name>A0A8X6G6M5_TRICU</name>